<comment type="caution">
    <text evidence="5">The sequence shown here is derived from an EMBL/GenBank/DDBJ whole genome shotgun (WGS) entry which is preliminary data.</text>
</comment>
<dbReference type="Proteomes" id="UP000018733">
    <property type="component" value="Unassembled WGS sequence"/>
</dbReference>
<evidence type="ECO:0000259" key="3">
    <source>
        <dbReference type="Pfam" id="PF01648"/>
    </source>
</evidence>
<dbReference type="GO" id="GO:0000287">
    <property type="term" value="F:magnesium ion binding"/>
    <property type="evidence" value="ECO:0007669"/>
    <property type="project" value="InterPro"/>
</dbReference>
<feature type="domain" description="4'-phosphopantetheinyl transferase" evidence="3">
    <location>
        <begin position="127"/>
        <end position="223"/>
    </location>
</feature>
<evidence type="ECO:0000259" key="4">
    <source>
        <dbReference type="Pfam" id="PF22624"/>
    </source>
</evidence>
<sequence length="244" mass="27349">MNPDNLSCTVARGFCTHNAEIEKTLGKSELRLLCAPFSLAGAVPPAWLDTHEHDRCQAYRFAADRKRHLLAHGLKRWAIGYLLDVAPRKLRFTVGEWGKPALLDEALHFNLSHSAGWVVLALYRQAAVGVDVEAGHGATMDPASWPDITHPGESAPDNGRSFLTAWTLKEAISKCSGEGLMMDFRRLCLRSQGGLRHRYHATDGERHWHAGHEHLDSNTHLAYASVMPWEIVTRQLVLSFDRMR</sequence>
<dbReference type="EMBL" id="AYXT01000010">
    <property type="protein sequence ID" value="ETF02326.1"/>
    <property type="molecule type" value="Genomic_DNA"/>
</dbReference>
<evidence type="ECO:0000256" key="1">
    <source>
        <dbReference type="ARBA" id="ARBA00010990"/>
    </source>
</evidence>
<protein>
    <submittedName>
        <fullName evidence="5">4-phosphopantetheinyl transferase</fullName>
    </submittedName>
</protein>
<dbReference type="PATRIC" id="fig|1424334.3.peg.3351"/>
<dbReference type="GO" id="GO:0019878">
    <property type="term" value="P:lysine biosynthetic process via aminoadipic acid"/>
    <property type="evidence" value="ECO:0007669"/>
    <property type="project" value="TreeGrafter"/>
</dbReference>
<accession>V8QQS8</accession>
<name>V8QQS8_9BURK</name>
<gene>
    <name evidence="5" type="ORF">W822_16675</name>
</gene>
<keyword evidence="2 5" id="KW-0808">Transferase</keyword>
<dbReference type="InterPro" id="IPR037143">
    <property type="entry name" value="4-PPantetheinyl_Trfase_dom_sf"/>
</dbReference>
<proteinExistence type="inferred from homology"/>
<evidence type="ECO:0000313" key="6">
    <source>
        <dbReference type="Proteomes" id="UP000018733"/>
    </source>
</evidence>
<evidence type="ECO:0000313" key="5">
    <source>
        <dbReference type="EMBL" id="ETF02326.1"/>
    </source>
</evidence>
<feature type="domain" description="4'-phosphopantetheinyl transferase N-terminal" evidence="4">
    <location>
        <begin position="47"/>
        <end position="121"/>
    </location>
</feature>
<organism evidence="5 6">
    <name type="scientific">Advenella kashmirensis W13003</name>
    <dbReference type="NCBI Taxonomy" id="1424334"/>
    <lineage>
        <taxon>Bacteria</taxon>
        <taxon>Pseudomonadati</taxon>
        <taxon>Pseudomonadota</taxon>
        <taxon>Betaproteobacteria</taxon>
        <taxon>Burkholderiales</taxon>
        <taxon>Alcaligenaceae</taxon>
    </lineage>
</organism>
<dbReference type="RefSeq" id="WP_024006277.1">
    <property type="nucleotide sequence ID" value="NZ_KI650980.1"/>
</dbReference>
<comment type="similarity">
    <text evidence="1">Belongs to the P-Pant transferase superfamily. Gsp/Sfp/HetI/AcpT family.</text>
</comment>
<dbReference type="PANTHER" id="PTHR12215">
    <property type="entry name" value="PHOSPHOPANTETHEINE TRANSFERASE"/>
    <property type="match status" value="1"/>
</dbReference>
<dbReference type="Gene3D" id="3.90.470.20">
    <property type="entry name" value="4'-phosphopantetheinyl transferase domain"/>
    <property type="match status" value="2"/>
</dbReference>
<keyword evidence="6" id="KW-1185">Reference proteome</keyword>
<dbReference type="PANTHER" id="PTHR12215:SF10">
    <property type="entry name" value="L-AMINOADIPATE-SEMIALDEHYDE DEHYDROGENASE-PHOSPHOPANTETHEINYL TRANSFERASE"/>
    <property type="match status" value="1"/>
</dbReference>
<dbReference type="InterPro" id="IPR008278">
    <property type="entry name" value="4-PPantetheinyl_Trfase_dom"/>
</dbReference>
<dbReference type="GO" id="GO:0008897">
    <property type="term" value="F:holo-[acyl-carrier-protein] synthase activity"/>
    <property type="evidence" value="ECO:0007669"/>
    <property type="project" value="InterPro"/>
</dbReference>
<dbReference type="SUPFAM" id="SSF56214">
    <property type="entry name" value="4'-phosphopantetheinyl transferase"/>
    <property type="match status" value="2"/>
</dbReference>
<evidence type="ECO:0000256" key="2">
    <source>
        <dbReference type="ARBA" id="ARBA00022679"/>
    </source>
</evidence>
<dbReference type="InterPro" id="IPR055066">
    <property type="entry name" value="AASDHPPT_N"/>
</dbReference>
<dbReference type="InterPro" id="IPR050559">
    <property type="entry name" value="P-Pant_transferase_sf"/>
</dbReference>
<dbReference type="AlphaFoldDB" id="V8QQS8"/>
<reference evidence="5 6" key="1">
    <citation type="journal article" date="2014" name="Genome Announc.">
        <title>Draft Genome Sequence of Advenella kashmirensis Strain W13003, a Polycyclic Aromatic Hydrocarbon-Degrading Bacterium.</title>
        <authorList>
            <person name="Wang X."/>
            <person name="Jin D."/>
            <person name="Zhou L."/>
            <person name="Wu L."/>
            <person name="An W."/>
            <person name="Zhao L."/>
        </authorList>
    </citation>
    <scope>NUCLEOTIDE SEQUENCE [LARGE SCALE GENOMIC DNA]</scope>
    <source>
        <strain evidence="5 6">W13003</strain>
    </source>
</reference>
<dbReference type="Pfam" id="PF01648">
    <property type="entry name" value="ACPS"/>
    <property type="match status" value="1"/>
</dbReference>
<dbReference type="HOGENOM" id="CLU_1136183_0_0_4"/>
<dbReference type="Pfam" id="PF22624">
    <property type="entry name" value="AASDHPPT_N"/>
    <property type="match status" value="1"/>
</dbReference>
<dbReference type="eggNOG" id="COG2091">
    <property type="taxonomic scope" value="Bacteria"/>
</dbReference>
<dbReference type="GO" id="GO:0005829">
    <property type="term" value="C:cytosol"/>
    <property type="evidence" value="ECO:0007669"/>
    <property type="project" value="TreeGrafter"/>
</dbReference>
<dbReference type="STRING" id="1424334.W822_16675"/>